<feature type="region of interest" description="Disordered" evidence="2">
    <location>
        <begin position="241"/>
        <end position="293"/>
    </location>
</feature>
<keyword evidence="1" id="KW-0175">Coiled coil</keyword>
<keyword evidence="4" id="KW-1185">Reference proteome</keyword>
<protein>
    <submittedName>
        <fullName evidence="3">Uncharacterized protein</fullName>
    </submittedName>
</protein>
<sequence>MSELDQVSSNPDPGYNHDQDYDNGNKTHSESITTGATVSWSGDDGETLHLPSSDESMPAPVDFCFHYNPISRTASLFKLRTTVELRRRGPRRTPIFLYIEPSRVQTLKLVDATPAVPLPRQEDSASATTPGCNSVRLHFVLNRPADLIVPKNVPLRASQAAQAQLVSVRLLARQTVFDVHLDGRRAPAPERHIVESLCQAVSDKSLSSINPAIDISSLYAGHGGRIVDPHEDQHVADLGLAEDPPEYSSLDLPPSAPPAPTAKDTEPGAESSSRKRPRSGSDEYAGQDKPAMLGPEDVKAIFRRLLAEQQAKDKETLRKELRRMEDRLMDQVERRLEERIGEEERRVDDLVNEQVEILDEQISLVDRHVDDRVDFEVDERVVGIQLDLQSFIKDELNGAEERIKESLTRASFQIEFDD</sequence>
<accession>A0A194VKP7</accession>
<dbReference type="AlphaFoldDB" id="A0A194VKP7"/>
<feature type="coiled-coil region" evidence="1">
    <location>
        <begin position="307"/>
        <end position="353"/>
    </location>
</feature>
<proteinExistence type="predicted"/>
<feature type="compositionally biased region" description="Basic and acidic residues" evidence="2">
    <location>
        <begin position="15"/>
        <end position="29"/>
    </location>
</feature>
<dbReference type="EMBL" id="KN796143">
    <property type="protein sequence ID" value="KUI64435.1"/>
    <property type="molecule type" value="Genomic_DNA"/>
</dbReference>
<organism evidence="3 4">
    <name type="scientific">Cytospora mali</name>
    <name type="common">Apple Valsa canker fungus</name>
    <name type="synonym">Valsa mali</name>
    <dbReference type="NCBI Taxonomy" id="578113"/>
    <lineage>
        <taxon>Eukaryota</taxon>
        <taxon>Fungi</taxon>
        <taxon>Dikarya</taxon>
        <taxon>Ascomycota</taxon>
        <taxon>Pezizomycotina</taxon>
        <taxon>Sordariomycetes</taxon>
        <taxon>Sordariomycetidae</taxon>
        <taxon>Diaporthales</taxon>
        <taxon>Cytosporaceae</taxon>
        <taxon>Cytospora</taxon>
    </lineage>
</organism>
<evidence type="ECO:0000256" key="1">
    <source>
        <dbReference type="SAM" id="Coils"/>
    </source>
</evidence>
<evidence type="ECO:0000313" key="3">
    <source>
        <dbReference type="EMBL" id="KUI64435.1"/>
    </source>
</evidence>
<feature type="region of interest" description="Disordered" evidence="2">
    <location>
        <begin position="1"/>
        <end position="53"/>
    </location>
</feature>
<dbReference type="Proteomes" id="UP000078559">
    <property type="component" value="Unassembled WGS sequence"/>
</dbReference>
<feature type="compositionally biased region" description="Polar residues" evidence="2">
    <location>
        <begin position="1"/>
        <end position="11"/>
    </location>
</feature>
<evidence type="ECO:0000256" key="2">
    <source>
        <dbReference type="SAM" id="MobiDB-lite"/>
    </source>
</evidence>
<feature type="compositionally biased region" description="Polar residues" evidence="2">
    <location>
        <begin position="30"/>
        <end position="40"/>
    </location>
</feature>
<dbReference type="OrthoDB" id="47007at2759"/>
<evidence type="ECO:0000313" key="4">
    <source>
        <dbReference type="Proteomes" id="UP000078559"/>
    </source>
</evidence>
<reference evidence="3" key="1">
    <citation type="submission" date="2014-12" db="EMBL/GenBank/DDBJ databases">
        <title>Genome Sequence of Valsa Canker Pathogens Uncovers a Specific Adaption of Colonization on Woody Bark.</title>
        <authorList>
            <person name="Yin Z."/>
            <person name="Liu H."/>
            <person name="Gao X."/>
            <person name="Li Z."/>
            <person name="Song N."/>
            <person name="Ke X."/>
            <person name="Dai Q."/>
            <person name="Wu Y."/>
            <person name="Sun Y."/>
            <person name="Xu J.-R."/>
            <person name="Kang Z.K."/>
            <person name="Wang L."/>
            <person name="Huang L."/>
        </authorList>
    </citation>
    <scope>NUCLEOTIDE SEQUENCE [LARGE SCALE GENOMIC DNA]</scope>
    <source>
        <strain evidence="3">03-8</strain>
    </source>
</reference>
<gene>
    <name evidence="3" type="ORF">VM1G_11230</name>
</gene>
<name>A0A194VKP7_CYTMA</name>